<dbReference type="OrthoDB" id="9979576at2"/>
<gene>
    <name evidence="1" type="ORF">Lche_0225</name>
    <name evidence="2" type="ORF">NCTC11976_01344</name>
</gene>
<evidence type="ECO:0000313" key="4">
    <source>
        <dbReference type="Proteomes" id="UP000277577"/>
    </source>
</evidence>
<dbReference type="Proteomes" id="UP000277577">
    <property type="component" value="Chromosome"/>
</dbReference>
<dbReference type="RefSeq" id="WP_028381178.1">
    <property type="nucleotide sequence ID" value="NZ_CAAAIT010000004.1"/>
</dbReference>
<keyword evidence="4" id="KW-1185">Reference proteome</keyword>
<proteinExistence type="predicted"/>
<evidence type="ECO:0000313" key="1">
    <source>
        <dbReference type="EMBL" id="KTC82545.1"/>
    </source>
</evidence>
<dbReference type="Proteomes" id="UP000054921">
    <property type="component" value="Unassembled WGS sequence"/>
</dbReference>
<dbReference type="PATRIC" id="fig|28084.5.peg.241"/>
<evidence type="ECO:0000313" key="3">
    <source>
        <dbReference type="Proteomes" id="UP000054921"/>
    </source>
</evidence>
<reference evidence="2 4" key="2">
    <citation type="submission" date="2018-12" db="EMBL/GenBank/DDBJ databases">
        <authorList>
            <consortium name="Pathogen Informatics"/>
        </authorList>
    </citation>
    <scope>NUCLEOTIDE SEQUENCE [LARGE SCALE GENOMIC DNA]</scope>
    <source>
        <strain evidence="2 4">NCTC11976</strain>
    </source>
</reference>
<dbReference type="EMBL" id="LR134173">
    <property type="protein sequence ID" value="VEB35409.1"/>
    <property type="molecule type" value="Genomic_DNA"/>
</dbReference>
<organism evidence="1 3">
    <name type="scientific">Legionella cherrii</name>
    <dbReference type="NCBI Taxonomy" id="28084"/>
    <lineage>
        <taxon>Bacteria</taxon>
        <taxon>Pseudomonadati</taxon>
        <taxon>Pseudomonadota</taxon>
        <taxon>Gammaproteobacteria</taxon>
        <taxon>Legionellales</taxon>
        <taxon>Legionellaceae</taxon>
        <taxon>Legionella</taxon>
    </lineage>
</organism>
<dbReference type="STRING" id="28084.Lche_0225"/>
<reference evidence="1 3" key="1">
    <citation type="submission" date="2015-11" db="EMBL/GenBank/DDBJ databases">
        <title>Genomic analysis of 38 Legionella species identifies large and diverse effector repertoires.</title>
        <authorList>
            <person name="Burstein D."/>
            <person name="Amaro F."/>
            <person name="Zusman T."/>
            <person name="Lifshitz Z."/>
            <person name="Cohen O."/>
            <person name="Gilbert J.A."/>
            <person name="Pupko T."/>
            <person name="Shuman H.A."/>
            <person name="Segal G."/>
        </authorList>
    </citation>
    <scope>NUCLEOTIDE SEQUENCE [LARGE SCALE GENOMIC DNA]</scope>
    <source>
        <strain evidence="1 3">ORW</strain>
    </source>
</reference>
<accession>A0A0W0SH80</accession>
<evidence type="ECO:0000313" key="2">
    <source>
        <dbReference type="EMBL" id="VEB35409.1"/>
    </source>
</evidence>
<dbReference type="EMBL" id="LNXW01000008">
    <property type="protein sequence ID" value="KTC82545.1"/>
    <property type="molecule type" value="Genomic_DNA"/>
</dbReference>
<dbReference type="AlphaFoldDB" id="A0A0W0SH80"/>
<protein>
    <submittedName>
        <fullName evidence="1">Uncharacterized protein</fullName>
    </submittedName>
</protein>
<sequence length="81" mass="9060">MFKRKEGVGSPQPAAAKKSLFDGIREDKVTYDLVDMGRSVNAHRFLKNKSSKIKAPRLPIIIEEVEAVEDNLPENKAPLNL</sequence>
<name>A0A0W0SH80_9GAMM</name>